<dbReference type="InterPro" id="IPR012312">
    <property type="entry name" value="Hemerythrin-like"/>
</dbReference>
<sequence>MATTTTDTQTVTSPTPKYSFEKGPMKILSTPFAQTGATDQYTFVASEMTLVHNCISRAFNTIYLQAPHILPADESSFISYCWAGYQGLEAHHDGEENILFPMLEEKTGEKGLMNANIAQHEAFHTGFHAWGEWLQAVKSGKEKWDGKTCVAMMDDFIAPLSTHLNDEIPTLLGLARFGDKIDLKSMTKAEADKVMAGMSKRTQLPAFLLNHDVEFERGVHRFPPIPGPVIWTLREVFGRWNKDWWKFASCGFDGRPRMRLYVGDV</sequence>
<protein>
    <recommendedName>
        <fullName evidence="1">Hemerythrin-like domain-containing protein</fullName>
    </recommendedName>
</protein>
<gene>
    <name evidence="2" type="ORF">P154DRAFT_495311</name>
</gene>
<dbReference type="AlphaFoldDB" id="A0A6A5W9D4"/>
<evidence type="ECO:0000313" key="2">
    <source>
        <dbReference type="EMBL" id="KAF1998332.1"/>
    </source>
</evidence>
<feature type="domain" description="Hemerythrin-like" evidence="1">
    <location>
        <begin position="81"/>
        <end position="167"/>
    </location>
</feature>
<dbReference type="PANTHER" id="PTHR38048">
    <property type="entry name" value="EXPRESSED PROTEIN"/>
    <property type="match status" value="1"/>
</dbReference>
<dbReference type="EMBL" id="ML977604">
    <property type="protein sequence ID" value="KAF1998332.1"/>
    <property type="molecule type" value="Genomic_DNA"/>
</dbReference>
<dbReference type="Gene3D" id="1.20.120.520">
    <property type="entry name" value="nmb1532 protein domain like"/>
    <property type="match status" value="1"/>
</dbReference>
<evidence type="ECO:0000259" key="1">
    <source>
        <dbReference type="Pfam" id="PF01814"/>
    </source>
</evidence>
<accession>A0A6A5W9D4</accession>
<evidence type="ECO:0000313" key="3">
    <source>
        <dbReference type="Proteomes" id="UP000799779"/>
    </source>
</evidence>
<name>A0A6A5W9D4_9PLEO</name>
<dbReference type="OrthoDB" id="58416at2759"/>
<organism evidence="2 3">
    <name type="scientific">Amniculicola lignicola CBS 123094</name>
    <dbReference type="NCBI Taxonomy" id="1392246"/>
    <lineage>
        <taxon>Eukaryota</taxon>
        <taxon>Fungi</taxon>
        <taxon>Dikarya</taxon>
        <taxon>Ascomycota</taxon>
        <taxon>Pezizomycotina</taxon>
        <taxon>Dothideomycetes</taxon>
        <taxon>Pleosporomycetidae</taxon>
        <taxon>Pleosporales</taxon>
        <taxon>Amniculicolaceae</taxon>
        <taxon>Amniculicola</taxon>
    </lineage>
</organism>
<dbReference type="CDD" id="cd12108">
    <property type="entry name" value="Hr-like"/>
    <property type="match status" value="1"/>
</dbReference>
<keyword evidence="3" id="KW-1185">Reference proteome</keyword>
<dbReference type="PANTHER" id="PTHR38048:SF2">
    <property type="entry name" value="HEMERYTHRIN-LIKE DOMAIN-CONTAINING PROTEIN"/>
    <property type="match status" value="1"/>
</dbReference>
<dbReference type="Proteomes" id="UP000799779">
    <property type="component" value="Unassembled WGS sequence"/>
</dbReference>
<proteinExistence type="predicted"/>
<dbReference type="InterPro" id="IPR053206">
    <property type="entry name" value="Dimeric_xanthone_biosynth"/>
</dbReference>
<dbReference type="Pfam" id="PF01814">
    <property type="entry name" value="Hemerythrin"/>
    <property type="match status" value="1"/>
</dbReference>
<reference evidence="2" key="1">
    <citation type="journal article" date="2020" name="Stud. Mycol.">
        <title>101 Dothideomycetes genomes: a test case for predicting lifestyles and emergence of pathogens.</title>
        <authorList>
            <person name="Haridas S."/>
            <person name="Albert R."/>
            <person name="Binder M."/>
            <person name="Bloem J."/>
            <person name="Labutti K."/>
            <person name="Salamov A."/>
            <person name="Andreopoulos B."/>
            <person name="Baker S."/>
            <person name="Barry K."/>
            <person name="Bills G."/>
            <person name="Bluhm B."/>
            <person name="Cannon C."/>
            <person name="Castanera R."/>
            <person name="Culley D."/>
            <person name="Daum C."/>
            <person name="Ezra D."/>
            <person name="Gonzalez J."/>
            <person name="Henrissat B."/>
            <person name="Kuo A."/>
            <person name="Liang C."/>
            <person name="Lipzen A."/>
            <person name="Lutzoni F."/>
            <person name="Magnuson J."/>
            <person name="Mondo S."/>
            <person name="Nolan M."/>
            <person name="Ohm R."/>
            <person name="Pangilinan J."/>
            <person name="Park H.-J."/>
            <person name="Ramirez L."/>
            <person name="Alfaro M."/>
            <person name="Sun H."/>
            <person name="Tritt A."/>
            <person name="Yoshinaga Y."/>
            <person name="Zwiers L.-H."/>
            <person name="Turgeon B."/>
            <person name="Goodwin S."/>
            <person name="Spatafora J."/>
            <person name="Crous P."/>
            <person name="Grigoriev I."/>
        </authorList>
    </citation>
    <scope>NUCLEOTIDE SEQUENCE</scope>
    <source>
        <strain evidence="2">CBS 123094</strain>
    </source>
</reference>